<dbReference type="AlphaFoldDB" id="A0A5S3V1K8"/>
<dbReference type="EMBL" id="PNBW01000055">
    <property type="protein sequence ID" value="TMO73700.1"/>
    <property type="molecule type" value="Genomic_DNA"/>
</dbReference>
<accession>A0A5S3V1K8</accession>
<dbReference type="Proteomes" id="UP000307217">
    <property type="component" value="Unassembled WGS sequence"/>
</dbReference>
<reference evidence="3" key="3">
    <citation type="submission" date="2019-09" db="EMBL/GenBank/DDBJ databases">
        <title>Co-occurence of chitin degradation, pigmentation and bioactivity in marine Pseudoalteromonas.</title>
        <authorList>
            <person name="Sonnenschein E.C."/>
            <person name="Bech P.K."/>
        </authorList>
    </citation>
    <scope>NUCLEOTIDE SEQUENCE</scope>
    <source>
        <strain evidence="3">S3790</strain>
    </source>
</reference>
<dbReference type="OrthoDB" id="6312109at2"/>
<comment type="caution">
    <text evidence="3">The sequence shown here is derived from an EMBL/GenBank/DDBJ whole genome shotgun (WGS) entry which is preliminary data.</text>
</comment>
<protein>
    <submittedName>
        <fullName evidence="3">Uncharacterized protein</fullName>
    </submittedName>
</protein>
<reference evidence="3 6" key="1">
    <citation type="submission" date="2018-01" db="EMBL/GenBank/DDBJ databases">
        <authorList>
            <person name="Paulsen S."/>
            <person name="Gram L.K."/>
        </authorList>
    </citation>
    <scope>NUCLEOTIDE SEQUENCE [LARGE SCALE GENOMIC DNA]</scope>
    <source>
        <strain evidence="3 6">S3790</strain>
        <strain evidence="4">S3895</strain>
    </source>
</reference>
<dbReference type="RefSeq" id="WP_138593456.1">
    <property type="nucleotide sequence ID" value="NZ_PNBW01000055.1"/>
</dbReference>
<evidence type="ECO:0000256" key="1">
    <source>
        <dbReference type="SAM" id="Coils"/>
    </source>
</evidence>
<evidence type="ECO:0000313" key="4">
    <source>
        <dbReference type="EMBL" id="TMO73700.1"/>
    </source>
</evidence>
<evidence type="ECO:0000256" key="2">
    <source>
        <dbReference type="SAM" id="MobiDB-lite"/>
    </source>
</evidence>
<reference evidence="5 6" key="2">
    <citation type="submission" date="2019-06" db="EMBL/GenBank/DDBJ databases">
        <title>Co-occurence of chitin degradation, pigmentation and bioactivity in marine Pseudoalteromonas.</title>
        <authorList>
            <person name="Sonnenschein E.C."/>
            <person name="Bech P.K."/>
        </authorList>
    </citation>
    <scope>NUCLEOTIDE SEQUENCE [LARGE SCALE GENOMIC DNA]</scope>
    <source>
        <strain evidence="6">S3790</strain>
        <strain evidence="4 5">S3895</strain>
    </source>
</reference>
<evidence type="ECO:0000313" key="6">
    <source>
        <dbReference type="Proteomes" id="UP000307217"/>
    </source>
</evidence>
<sequence>MKTDALPQTFVVPKIKNHSLESRSEYAQKEQLLPNEDTQDDEDEQQDYTFSKYLDSMAKDYKEGNTNFKSHYEDLEVVNEDLQRQIDIVNKQITQLKQDPQTPATKMYIQKSIQPENERRKNHINLNAHRGVKEYQENNNEAVIQSLEKQKSALLTEQADVKKAMLNMIIDEMKRLANKS</sequence>
<evidence type="ECO:0000313" key="3">
    <source>
        <dbReference type="EMBL" id="TMO63761.1"/>
    </source>
</evidence>
<evidence type="ECO:0000313" key="5">
    <source>
        <dbReference type="Proteomes" id="UP000307164"/>
    </source>
</evidence>
<proteinExistence type="predicted"/>
<organism evidence="3 6">
    <name type="scientific">Pseudoalteromonas aurantia</name>
    <dbReference type="NCBI Taxonomy" id="43654"/>
    <lineage>
        <taxon>Bacteria</taxon>
        <taxon>Pseudomonadati</taxon>
        <taxon>Pseudomonadota</taxon>
        <taxon>Gammaproteobacteria</taxon>
        <taxon>Alteromonadales</taxon>
        <taxon>Pseudoalteromonadaceae</taxon>
        <taxon>Pseudoalteromonas</taxon>
    </lineage>
</organism>
<keyword evidence="5" id="KW-1185">Reference proteome</keyword>
<dbReference type="Proteomes" id="UP000307164">
    <property type="component" value="Unassembled WGS sequence"/>
</dbReference>
<dbReference type="EMBL" id="PNBX01000116">
    <property type="protein sequence ID" value="TMO63761.1"/>
    <property type="molecule type" value="Genomic_DNA"/>
</dbReference>
<feature type="coiled-coil region" evidence="1">
    <location>
        <begin position="65"/>
        <end position="99"/>
    </location>
</feature>
<keyword evidence="1" id="KW-0175">Coiled coil</keyword>
<name>A0A5S3V1K8_9GAMM</name>
<gene>
    <name evidence="3" type="ORF">CWC19_18965</name>
    <name evidence="4" type="ORF">CWC20_12620</name>
</gene>
<feature type="region of interest" description="Disordered" evidence="2">
    <location>
        <begin position="21"/>
        <end position="45"/>
    </location>
</feature>